<evidence type="ECO:0000313" key="2">
    <source>
        <dbReference type="Proteomes" id="UP000606974"/>
    </source>
</evidence>
<dbReference type="AlphaFoldDB" id="A0A8H7A8F4"/>
<proteinExistence type="predicted"/>
<evidence type="ECO:0000313" key="1">
    <source>
        <dbReference type="EMBL" id="KAF7502879.1"/>
    </source>
</evidence>
<protein>
    <submittedName>
        <fullName evidence="1">Uncharacterized protein</fullName>
    </submittedName>
</protein>
<organism evidence="1 2">
    <name type="scientific">Endocarpon pusillum</name>
    <dbReference type="NCBI Taxonomy" id="364733"/>
    <lineage>
        <taxon>Eukaryota</taxon>
        <taxon>Fungi</taxon>
        <taxon>Dikarya</taxon>
        <taxon>Ascomycota</taxon>
        <taxon>Pezizomycotina</taxon>
        <taxon>Eurotiomycetes</taxon>
        <taxon>Chaetothyriomycetidae</taxon>
        <taxon>Verrucariales</taxon>
        <taxon>Verrucariaceae</taxon>
        <taxon>Endocarpon</taxon>
    </lineage>
</organism>
<name>A0A8H7A8F4_9EURO</name>
<keyword evidence="2" id="KW-1185">Reference proteome</keyword>
<reference evidence="1" key="1">
    <citation type="submission" date="2020-02" db="EMBL/GenBank/DDBJ databases">
        <authorList>
            <person name="Palmer J.M."/>
        </authorList>
    </citation>
    <scope>NUCLEOTIDE SEQUENCE</scope>
    <source>
        <strain evidence="1">EPUS1.4</strain>
        <tissue evidence="1">Thallus</tissue>
    </source>
</reference>
<dbReference type="EMBL" id="JAACFV010000211">
    <property type="protein sequence ID" value="KAF7502879.1"/>
    <property type="molecule type" value="Genomic_DNA"/>
</dbReference>
<comment type="caution">
    <text evidence="1">The sequence shown here is derived from an EMBL/GenBank/DDBJ whole genome shotgun (WGS) entry which is preliminary data.</text>
</comment>
<accession>A0A8H7A8F4</accession>
<gene>
    <name evidence="1" type="ORF">GJ744_004948</name>
</gene>
<sequence length="207" mass="22756">MLHHQAGHRQQSCFPIHQVGQLTVYITKQAIVSSPASPSIRSANLLPTPPSRPSSAVLLRHPSGRSTYQLHHQAGHRQQSFFTIHQVGQLTCYTTKQAIVSSPSSPSIRSVNLHATPPSRPSSAVLLHYPSGRSTYMLHHQAGHRQQSFFTIHQVGQLTAYTTKQAIISSPSPSIRSVNLPATPPTRLSSAVLLHYLSCRLSYKLSH</sequence>
<dbReference type="Proteomes" id="UP000606974">
    <property type="component" value="Unassembled WGS sequence"/>
</dbReference>